<keyword evidence="2" id="KW-1185">Reference proteome</keyword>
<evidence type="ECO:0000313" key="2">
    <source>
        <dbReference type="Proteomes" id="UP001054846"/>
    </source>
</evidence>
<dbReference type="SUPFAM" id="SSF46689">
    <property type="entry name" value="Homeodomain-like"/>
    <property type="match status" value="1"/>
</dbReference>
<protein>
    <submittedName>
        <fullName evidence="1">IS1 family transposase</fullName>
    </submittedName>
</protein>
<dbReference type="SUPFAM" id="SSF48695">
    <property type="entry name" value="Multiheme cytochromes"/>
    <property type="match status" value="1"/>
</dbReference>
<organism evidence="1 2">
    <name type="scientific">Gloeobacter morelensis MG652769</name>
    <dbReference type="NCBI Taxonomy" id="2781736"/>
    <lineage>
        <taxon>Bacteria</taxon>
        <taxon>Bacillati</taxon>
        <taxon>Cyanobacteriota</taxon>
        <taxon>Cyanophyceae</taxon>
        <taxon>Gloeobacterales</taxon>
        <taxon>Gloeobacteraceae</taxon>
        <taxon>Gloeobacter</taxon>
        <taxon>Gloeobacter morelensis</taxon>
    </lineage>
</organism>
<proteinExistence type="predicted"/>
<dbReference type="RefSeq" id="WP_418886956.1">
    <property type="nucleotide sequence ID" value="NZ_CP063845.1"/>
</dbReference>
<dbReference type="InterPro" id="IPR051354">
    <property type="entry name" value="Transposase_27_IS1"/>
</dbReference>
<dbReference type="Proteomes" id="UP001054846">
    <property type="component" value="Chromosome"/>
</dbReference>
<dbReference type="InterPro" id="IPR036280">
    <property type="entry name" value="Multihaem_cyt_sf"/>
</dbReference>
<accession>A0ABY3PPV7</accession>
<dbReference type="EMBL" id="CP063845">
    <property type="protein sequence ID" value="UFP95670.1"/>
    <property type="molecule type" value="Genomic_DNA"/>
</dbReference>
<name>A0ABY3PPV7_9CYAN</name>
<dbReference type="NCBIfam" id="NF033558">
    <property type="entry name" value="transpos_IS1"/>
    <property type="match status" value="1"/>
</dbReference>
<dbReference type="InterPro" id="IPR009057">
    <property type="entry name" value="Homeodomain-like_sf"/>
</dbReference>
<evidence type="ECO:0000313" key="1">
    <source>
        <dbReference type="EMBL" id="UFP95670.1"/>
    </source>
</evidence>
<dbReference type="PANTHER" id="PTHR33293">
    <property type="entry name" value="INSERTION ELEMENT IS1 1 PROTEIN INSB-RELATED"/>
    <property type="match status" value="1"/>
</dbReference>
<sequence length="119" mass="13555">MRCSDCHSDQLRKNGHINSKQRYFCKDCHKQFPEYYTPQGYPDEVKRHCLTMYLGGLGFRAIERASGVHHTTVIHWVKQAASALPDAPEVQKIPVVAQLDELQTYVGRKKQALGLDGSR</sequence>
<reference evidence="1 2" key="1">
    <citation type="journal article" date="2021" name="Genome Biol. Evol.">
        <title>Complete Genome Sequencing of a Novel Gloeobacter Species from a Waterfall Cave in Mexico.</title>
        <authorList>
            <person name="Saw J.H."/>
            <person name="Cardona T."/>
            <person name="Montejano G."/>
        </authorList>
    </citation>
    <scope>NUCLEOTIDE SEQUENCE [LARGE SCALE GENOMIC DNA]</scope>
    <source>
        <strain evidence="1">MG652769</strain>
    </source>
</reference>
<gene>
    <name evidence="1" type="ORF">ISF26_05365</name>
</gene>